<dbReference type="Proteomes" id="UP000799640">
    <property type="component" value="Unassembled WGS sequence"/>
</dbReference>
<feature type="domain" description="DUF218" evidence="1">
    <location>
        <begin position="49"/>
        <end position="166"/>
    </location>
</feature>
<dbReference type="AlphaFoldDB" id="A0A6G1I773"/>
<sequence length="258" mass="28918">MAQYATPHTLVIVCCHAVYHGRGSGAESPEDEVSWALASFQKGEQTTFLLHADAALRIARRDPSHTTVIFSGGRTARAYPALSESESYLAAQAAVGSSLANLDVDVETFATDSWQNIVFSLLRFWCVRGAFPHNIVVVTHAFKTERFLKLHRQALRWPTEQFRVLGINPPFNESSLVGALAGEATAYAAWQHDLYGTGTVLRAKRESRGWQQEALEEMWRSYGLEAERQDPIVAERWKLFLTWDGSKVYEGTLPWMQG</sequence>
<evidence type="ECO:0000313" key="3">
    <source>
        <dbReference type="Proteomes" id="UP000799640"/>
    </source>
</evidence>
<keyword evidence="3" id="KW-1185">Reference proteome</keyword>
<dbReference type="EMBL" id="ML996689">
    <property type="protein sequence ID" value="KAF2403919.1"/>
    <property type="molecule type" value="Genomic_DNA"/>
</dbReference>
<reference evidence="2" key="1">
    <citation type="journal article" date="2020" name="Stud. Mycol.">
        <title>101 Dothideomycetes genomes: a test case for predicting lifestyles and emergence of pathogens.</title>
        <authorList>
            <person name="Haridas S."/>
            <person name="Albert R."/>
            <person name="Binder M."/>
            <person name="Bloem J."/>
            <person name="Labutti K."/>
            <person name="Salamov A."/>
            <person name="Andreopoulos B."/>
            <person name="Baker S."/>
            <person name="Barry K."/>
            <person name="Bills G."/>
            <person name="Bluhm B."/>
            <person name="Cannon C."/>
            <person name="Castanera R."/>
            <person name="Culley D."/>
            <person name="Daum C."/>
            <person name="Ezra D."/>
            <person name="Gonzalez J."/>
            <person name="Henrissat B."/>
            <person name="Kuo A."/>
            <person name="Liang C."/>
            <person name="Lipzen A."/>
            <person name="Lutzoni F."/>
            <person name="Magnuson J."/>
            <person name="Mondo S."/>
            <person name="Nolan M."/>
            <person name="Ohm R."/>
            <person name="Pangilinan J."/>
            <person name="Park H.-J."/>
            <person name="Ramirez L."/>
            <person name="Alfaro M."/>
            <person name="Sun H."/>
            <person name="Tritt A."/>
            <person name="Yoshinaga Y."/>
            <person name="Zwiers L.-H."/>
            <person name="Turgeon B."/>
            <person name="Goodwin S."/>
            <person name="Spatafora J."/>
            <person name="Crous P."/>
            <person name="Grigoriev I."/>
        </authorList>
    </citation>
    <scope>NUCLEOTIDE SEQUENCE</scope>
    <source>
        <strain evidence="2">CBS 262.69</strain>
    </source>
</reference>
<dbReference type="PANTHER" id="PTHR28110">
    <property type="entry name" value="TRANSMEMBRANE PROTEIN"/>
    <property type="match status" value="1"/>
</dbReference>
<name>A0A6G1I773_9PEZI</name>
<organism evidence="2 3">
    <name type="scientific">Trichodelitschia bisporula</name>
    <dbReference type="NCBI Taxonomy" id="703511"/>
    <lineage>
        <taxon>Eukaryota</taxon>
        <taxon>Fungi</taxon>
        <taxon>Dikarya</taxon>
        <taxon>Ascomycota</taxon>
        <taxon>Pezizomycotina</taxon>
        <taxon>Dothideomycetes</taxon>
        <taxon>Dothideomycetes incertae sedis</taxon>
        <taxon>Phaeotrichales</taxon>
        <taxon>Phaeotrichaceae</taxon>
        <taxon>Trichodelitschia</taxon>
    </lineage>
</organism>
<dbReference type="PANTHER" id="PTHR28110:SF1">
    <property type="entry name" value="TRANSMEMBRANE PROTEIN"/>
    <property type="match status" value="1"/>
</dbReference>
<proteinExistence type="predicted"/>
<dbReference type="InterPro" id="IPR003848">
    <property type="entry name" value="DUF218"/>
</dbReference>
<dbReference type="InterPro" id="IPR055323">
    <property type="entry name" value="C57A10.07/YOR238W"/>
</dbReference>
<dbReference type="GO" id="GO:0005737">
    <property type="term" value="C:cytoplasm"/>
    <property type="evidence" value="ECO:0007669"/>
    <property type="project" value="TreeGrafter"/>
</dbReference>
<evidence type="ECO:0000259" key="1">
    <source>
        <dbReference type="Pfam" id="PF02698"/>
    </source>
</evidence>
<gene>
    <name evidence="2" type="ORF">EJ06DRAFT_547011</name>
</gene>
<evidence type="ECO:0000313" key="2">
    <source>
        <dbReference type="EMBL" id="KAF2403919.1"/>
    </source>
</evidence>
<dbReference type="Pfam" id="PF02698">
    <property type="entry name" value="DUF218"/>
    <property type="match status" value="1"/>
</dbReference>
<dbReference type="OrthoDB" id="4347at2759"/>
<protein>
    <recommendedName>
        <fullName evidence="1">DUF218 domain-containing protein</fullName>
    </recommendedName>
</protein>
<accession>A0A6G1I773</accession>